<evidence type="ECO:0000256" key="2">
    <source>
        <dbReference type="ARBA" id="ARBA00022643"/>
    </source>
</evidence>
<reference evidence="6" key="1">
    <citation type="journal article" date="2012" name="Mol. Plant Microbe Interact.">
        <title>A highly conserved effector in Fusarium oxysporum is required for full virulence on Arabidopsis.</title>
        <authorList>
            <person name="Thatcher L.F."/>
            <person name="Gardiner D.M."/>
            <person name="Kazan K."/>
            <person name="Manners J."/>
        </authorList>
    </citation>
    <scope>NUCLEOTIDE SEQUENCE [LARGE SCALE GENOMIC DNA]</scope>
    <source>
        <strain evidence="6">Fo5176</strain>
    </source>
</reference>
<dbReference type="CDD" id="cd00130">
    <property type="entry name" value="PAS"/>
    <property type="match status" value="1"/>
</dbReference>
<feature type="domain" description="PAC" evidence="5">
    <location>
        <begin position="354"/>
        <end position="407"/>
    </location>
</feature>
<dbReference type="PANTHER" id="PTHR47429">
    <property type="entry name" value="PROTEIN TWIN LOV 1"/>
    <property type="match status" value="1"/>
</dbReference>
<evidence type="ECO:0000259" key="5">
    <source>
        <dbReference type="PROSITE" id="PS50113"/>
    </source>
</evidence>
<keyword evidence="1" id="KW-0285">Flavoprotein</keyword>
<dbReference type="Gene3D" id="1.10.167.10">
    <property type="entry name" value="Regulator of G-protein Signalling 4, domain 2"/>
    <property type="match status" value="1"/>
</dbReference>
<dbReference type="Gene3D" id="3.30.450.20">
    <property type="entry name" value="PAS domain"/>
    <property type="match status" value="1"/>
</dbReference>
<dbReference type="SUPFAM" id="SSF48097">
    <property type="entry name" value="Regulator of G-protein signaling, RGS"/>
    <property type="match status" value="1"/>
</dbReference>
<feature type="compositionally biased region" description="Pro residues" evidence="4">
    <location>
        <begin position="463"/>
        <end position="474"/>
    </location>
</feature>
<dbReference type="EMBL" id="AFQF01000684">
    <property type="protein sequence ID" value="EGU87476.1"/>
    <property type="molecule type" value="Genomic_DNA"/>
</dbReference>
<dbReference type="PROSITE" id="PS50113">
    <property type="entry name" value="PAC"/>
    <property type="match status" value="1"/>
</dbReference>
<dbReference type="OrthoDB" id="447251at2759"/>
<dbReference type="InterPro" id="IPR000700">
    <property type="entry name" value="PAS-assoc_C"/>
</dbReference>
<keyword evidence="2" id="KW-0288">FMN</keyword>
<evidence type="ECO:0000256" key="3">
    <source>
        <dbReference type="ARBA" id="ARBA00022991"/>
    </source>
</evidence>
<dbReference type="Pfam" id="PF13426">
    <property type="entry name" value="PAS_9"/>
    <property type="match status" value="1"/>
</dbReference>
<feature type="region of interest" description="Disordered" evidence="4">
    <location>
        <begin position="622"/>
        <end position="641"/>
    </location>
</feature>
<dbReference type="InterPro" id="IPR036305">
    <property type="entry name" value="RGS_sf"/>
</dbReference>
<dbReference type="SUPFAM" id="SSF55785">
    <property type="entry name" value="PYP-like sensor domain (PAS domain)"/>
    <property type="match status" value="1"/>
</dbReference>
<dbReference type="GO" id="GO:0005634">
    <property type="term" value="C:nucleus"/>
    <property type="evidence" value="ECO:0007669"/>
    <property type="project" value="TreeGrafter"/>
</dbReference>
<protein>
    <recommendedName>
        <fullName evidence="5">PAC domain-containing protein</fullName>
    </recommendedName>
</protein>
<gene>
    <name evidence="6" type="ORF">FOXB_02061</name>
</gene>
<dbReference type="STRING" id="660025.F9F6N6"/>
<dbReference type="PaxDb" id="5507-FOXG_09176P0"/>
<dbReference type="AlphaFoldDB" id="F9F6N6"/>
<dbReference type="InterPro" id="IPR000014">
    <property type="entry name" value="PAS"/>
</dbReference>
<proteinExistence type="predicted"/>
<comment type="caution">
    <text evidence="6">The sequence shown here is derived from an EMBL/GenBank/DDBJ whole genome shotgun (WGS) entry which is preliminary data.</text>
</comment>
<dbReference type="InterPro" id="IPR035965">
    <property type="entry name" value="PAS-like_dom_sf"/>
</dbReference>
<feature type="compositionally biased region" description="Low complexity" evidence="4">
    <location>
        <begin position="116"/>
        <end position="128"/>
    </location>
</feature>
<feature type="compositionally biased region" description="Basic and acidic residues" evidence="4">
    <location>
        <begin position="415"/>
        <end position="424"/>
    </location>
</feature>
<feature type="region of interest" description="Disordered" evidence="4">
    <location>
        <begin position="414"/>
        <end position="446"/>
    </location>
</feature>
<dbReference type="PANTHER" id="PTHR47429:SF2">
    <property type="entry name" value="PROTEIN TWIN LOV 1"/>
    <property type="match status" value="1"/>
</dbReference>
<sequence length="670" mass="74630">MPTINALRSFEPPPIPSLPEFERRRSTTSTLSNNNNSDSVTSSLRGLQSPPKSSRSNRPKSAKFSSYRLRSNSGLSLHTNEDILRQYTDYHPDGTPRAGMYSNGLGQWSGERLRSIDSVTSSRSQRSSIAFTESDGSGELPIPDLVGREMFDMVMADHAASGQLWRFAASRGLGQNVDYLMKIRDYIQSLEQVVIQLSTISTSYTSITATSPINLPSPMSKALNTNIKHLTTSLIPSLENMFLESKTYIEQRIVREIFPDFVKQQLSQCTSLALSLDAEGDSPPNPYPGLKGSFCLSDPSRSGNPIVFASDEFEELTGYSRSEVLAHNCRFLQGPQTDRDGIAKMRSAIWRNEECTELLLNFRKDGTPFWNLLFLCPLLDTAGKTKFFMGAQIDVSSSLHDTHDVLKVLSYGAAEEDKTPERSNSRWASDGSQGEPEAEEALSVKNNQYKTTKMSGFFKAFKKPPPPPLSPPLSPRRSSDRPRSSAGPTILDKTYSTRNVIRRFSNQPEMLMTTYARYMILEHVPSYPASLGAMPLDQEMKYPPKLCVSFYSKEMLDALDLGMSAEAIIGKDIFDIFTEQSTLPSVTKAFKSTVRDLVVRDGKSVSLDLALANHIPRRANMTRTLSGDSGETSPKKPAKMMSHWTPLKDTEGYVKGCLKLIYTLYQALRH</sequence>
<dbReference type="InterPro" id="IPR044926">
    <property type="entry name" value="RGS_subdomain_2"/>
</dbReference>
<accession>F9F6N6</accession>
<keyword evidence="3" id="KW-0157">Chromophore</keyword>
<evidence type="ECO:0000256" key="1">
    <source>
        <dbReference type="ARBA" id="ARBA00022630"/>
    </source>
</evidence>
<evidence type="ECO:0000313" key="6">
    <source>
        <dbReference type="EMBL" id="EGU87476.1"/>
    </source>
</evidence>
<feature type="compositionally biased region" description="Low complexity" evidence="4">
    <location>
        <begin position="27"/>
        <end position="54"/>
    </location>
</feature>
<feature type="region of interest" description="Disordered" evidence="4">
    <location>
        <begin position="1"/>
        <end position="68"/>
    </location>
</feature>
<feature type="region of interest" description="Disordered" evidence="4">
    <location>
        <begin position="458"/>
        <end position="492"/>
    </location>
</feature>
<organism evidence="6">
    <name type="scientific">Fusarium oxysporum (strain Fo5176)</name>
    <name type="common">Fusarium vascular wilt</name>
    <dbReference type="NCBI Taxonomy" id="660025"/>
    <lineage>
        <taxon>Eukaryota</taxon>
        <taxon>Fungi</taxon>
        <taxon>Dikarya</taxon>
        <taxon>Ascomycota</taxon>
        <taxon>Pezizomycotina</taxon>
        <taxon>Sordariomycetes</taxon>
        <taxon>Hypocreomycetidae</taxon>
        <taxon>Hypocreales</taxon>
        <taxon>Nectriaceae</taxon>
        <taxon>Fusarium</taxon>
        <taxon>Fusarium oxysporum species complex</taxon>
    </lineage>
</organism>
<feature type="region of interest" description="Disordered" evidence="4">
    <location>
        <begin position="116"/>
        <end position="135"/>
    </location>
</feature>
<evidence type="ECO:0000256" key="4">
    <source>
        <dbReference type="SAM" id="MobiDB-lite"/>
    </source>
</evidence>
<name>F9F6N6_FUSOF</name>
<dbReference type="NCBIfam" id="TIGR00229">
    <property type="entry name" value="sensory_box"/>
    <property type="match status" value="1"/>
</dbReference>
<feature type="compositionally biased region" description="Polar residues" evidence="4">
    <location>
        <begin position="622"/>
        <end position="632"/>
    </location>
</feature>